<evidence type="ECO:0000313" key="3">
    <source>
        <dbReference type="Proteomes" id="UP000445000"/>
    </source>
</evidence>
<gene>
    <name evidence="2" type="ORF">GCM10011487_51720</name>
</gene>
<dbReference type="PANTHER" id="PTHR35849">
    <property type="entry name" value="BLR2341 PROTEIN"/>
    <property type="match status" value="1"/>
</dbReference>
<proteinExistence type="predicted"/>
<dbReference type="Proteomes" id="UP000445000">
    <property type="component" value="Unassembled WGS sequence"/>
</dbReference>
<organism evidence="2 3">
    <name type="scientific">Steroidobacter agaridevorans</name>
    <dbReference type="NCBI Taxonomy" id="2695856"/>
    <lineage>
        <taxon>Bacteria</taxon>
        <taxon>Pseudomonadati</taxon>
        <taxon>Pseudomonadota</taxon>
        <taxon>Gammaproteobacteria</taxon>
        <taxon>Steroidobacterales</taxon>
        <taxon>Steroidobacteraceae</taxon>
        <taxon>Steroidobacter</taxon>
    </lineage>
</organism>
<name>A0A829YK26_9GAMM</name>
<dbReference type="InterPro" id="IPR052746">
    <property type="entry name" value="MlaB_ABC_Transporter"/>
</dbReference>
<evidence type="ECO:0000259" key="1">
    <source>
        <dbReference type="Pfam" id="PF13466"/>
    </source>
</evidence>
<dbReference type="EMBL" id="BLJN01000005">
    <property type="protein sequence ID" value="GFE83172.1"/>
    <property type="molecule type" value="Genomic_DNA"/>
</dbReference>
<dbReference type="PANTHER" id="PTHR35849:SF2">
    <property type="entry name" value="BLR2341 PROTEIN"/>
    <property type="match status" value="1"/>
</dbReference>
<comment type="caution">
    <text evidence="2">The sequence shown here is derived from an EMBL/GenBank/DDBJ whole genome shotgun (WGS) entry which is preliminary data.</text>
</comment>
<evidence type="ECO:0000313" key="2">
    <source>
        <dbReference type="EMBL" id="GFE83172.1"/>
    </source>
</evidence>
<dbReference type="SUPFAM" id="SSF52091">
    <property type="entry name" value="SpoIIaa-like"/>
    <property type="match status" value="1"/>
</dbReference>
<dbReference type="InterPro" id="IPR036513">
    <property type="entry name" value="STAS_dom_sf"/>
</dbReference>
<dbReference type="AlphaFoldDB" id="A0A829YK26"/>
<feature type="domain" description="MlaB-like STAS" evidence="1">
    <location>
        <begin position="119"/>
        <end position="197"/>
    </location>
</feature>
<dbReference type="RefSeq" id="WP_161814773.1">
    <property type="nucleotide sequence ID" value="NZ_BLJN01000005.1"/>
</dbReference>
<protein>
    <recommendedName>
        <fullName evidence="1">MlaB-like STAS domain-containing protein</fullName>
    </recommendedName>
</protein>
<dbReference type="InterPro" id="IPR058548">
    <property type="entry name" value="MlaB-like_STAS"/>
</dbReference>
<sequence length="210" mass="21215">MKTSKRKRSAKAQPVVEAVGADVVAAETPVVAGEQIAEEVAGSVVDASVEQVAEVIFQQAADVSIEPAAEAVAEPVAEVAAEPVVESVETVVAEAAAEPAAEAVVAESAEAVVVGDPIVVLASNCSVKDAAALKSSLCAFSNHGDAVTLDVSAVERVDTATMQLLCAFVRDRSGRNQSVAWRGESAALQDAVRLLGVGALLGLETKGVAA</sequence>
<dbReference type="Pfam" id="PF13466">
    <property type="entry name" value="STAS_2"/>
    <property type="match status" value="1"/>
</dbReference>
<keyword evidence="3" id="KW-1185">Reference proteome</keyword>
<accession>A0A829YK26</accession>
<reference evidence="3" key="1">
    <citation type="submission" date="2020-01" db="EMBL/GenBank/DDBJ databases">
        <title>'Steroidobacter agaridevorans' sp. nov., agar-degrading bacteria isolated from rhizosphere soils.</title>
        <authorList>
            <person name="Ikenaga M."/>
            <person name="Kataoka M."/>
            <person name="Murouchi A."/>
            <person name="Katsuragi S."/>
            <person name="Sakai M."/>
        </authorList>
    </citation>
    <scope>NUCLEOTIDE SEQUENCE [LARGE SCALE GENOMIC DNA]</scope>
    <source>
        <strain evidence="3">YU21-B</strain>
    </source>
</reference>